<feature type="transmembrane region" description="Helical" evidence="1">
    <location>
        <begin position="209"/>
        <end position="231"/>
    </location>
</feature>
<evidence type="ECO:0000313" key="4">
    <source>
        <dbReference type="Proteomes" id="UP000231962"/>
    </source>
</evidence>
<name>A0A2M9ZPJ7_9LEPT</name>
<evidence type="ECO:0000313" key="2">
    <source>
        <dbReference type="EMBL" id="PJZ70712.1"/>
    </source>
</evidence>
<comment type="caution">
    <text evidence="3">The sequence shown here is derived from an EMBL/GenBank/DDBJ whole genome shotgun (WGS) entry which is preliminary data.</text>
</comment>
<feature type="transmembrane region" description="Helical" evidence="1">
    <location>
        <begin position="156"/>
        <end position="188"/>
    </location>
</feature>
<dbReference type="EMBL" id="NPDY01000002">
    <property type="protein sequence ID" value="PJZ70712.1"/>
    <property type="molecule type" value="Genomic_DNA"/>
</dbReference>
<evidence type="ECO:0008006" key="6">
    <source>
        <dbReference type="Google" id="ProtNLM"/>
    </source>
</evidence>
<feature type="transmembrane region" description="Helical" evidence="1">
    <location>
        <begin position="12"/>
        <end position="31"/>
    </location>
</feature>
<keyword evidence="1" id="KW-1133">Transmembrane helix</keyword>
<dbReference type="Proteomes" id="UP000231990">
    <property type="component" value="Unassembled WGS sequence"/>
</dbReference>
<keyword evidence="1" id="KW-0472">Membrane</keyword>
<organism evidence="3 5">
    <name type="scientific">Leptospira perolatii</name>
    <dbReference type="NCBI Taxonomy" id="2023191"/>
    <lineage>
        <taxon>Bacteria</taxon>
        <taxon>Pseudomonadati</taxon>
        <taxon>Spirochaetota</taxon>
        <taxon>Spirochaetia</taxon>
        <taxon>Leptospirales</taxon>
        <taxon>Leptospiraceae</taxon>
        <taxon>Leptospira</taxon>
    </lineage>
</organism>
<evidence type="ECO:0000313" key="3">
    <source>
        <dbReference type="EMBL" id="PJZ73921.1"/>
    </source>
</evidence>
<proteinExistence type="predicted"/>
<feature type="transmembrane region" description="Helical" evidence="1">
    <location>
        <begin position="243"/>
        <end position="264"/>
    </location>
</feature>
<dbReference type="AlphaFoldDB" id="A0A2M9ZPJ7"/>
<evidence type="ECO:0000313" key="5">
    <source>
        <dbReference type="Proteomes" id="UP000231990"/>
    </source>
</evidence>
<accession>A0A2M9ZPJ7</accession>
<dbReference type="OrthoDB" id="345548at2"/>
<sequence>MDLERNRKANPIFITASLIFLTALLSFLYQWHGEPSTENGVRVLAELRSLLEDGKFFSPNEPLSFLLLLGWKSVFGLNYVPAALSFGAFFLSLAIHLCAYLMQRETWKLNHYLVCYLTAINPLVYPIAIQFMPELVSLCFLLILFISFRMETVLDILVLVACTAFGFLSHFTFFWIGFTIFVIKAGTVGIREKKKQQSVFFKRRNIPKLFLVAYLSFFVFSIVLFTGLDFYGENSLHYLAYQLWLYLISFGSLIAILGVSTFLLKSEKELSTIAASVVLFLLIVVSGYFTVRPLSEIDANRSSSLSKDILSLRGRGVINPDEKVYIPAPTAAYLYFKTKQKFSFRAPKTIKDKDYLLLEDVWPVDKKILLKNVKGRNTPYLFLSEERILSSGALLKQIEVDPSLKSFNPKVAITMGKLETDKPYDKLRIFLIQLIASSKNPQA</sequence>
<feature type="transmembrane region" description="Helical" evidence="1">
    <location>
        <begin position="271"/>
        <end position="291"/>
    </location>
</feature>
<dbReference type="RefSeq" id="WP_100712718.1">
    <property type="nucleotide sequence ID" value="NZ_NPDY01000002.1"/>
</dbReference>
<keyword evidence="1" id="KW-0812">Transmembrane</keyword>
<feature type="transmembrane region" description="Helical" evidence="1">
    <location>
        <begin position="123"/>
        <end position="150"/>
    </location>
</feature>
<dbReference type="EMBL" id="NPDZ01000003">
    <property type="protein sequence ID" value="PJZ73921.1"/>
    <property type="molecule type" value="Genomic_DNA"/>
</dbReference>
<dbReference type="Proteomes" id="UP000231962">
    <property type="component" value="Unassembled WGS sequence"/>
</dbReference>
<protein>
    <recommendedName>
        <fullName evidence="6">Glycosyltransferase RgtA/B/C/D-like domain-containing protein</fullName>
    </recommendedName>
</protein>
<evidence type="ECO:0000256" key="1">
    <source>
        <dbReference type="SAM" id="Phobius"/>
    </source>
</evidence>
<feature type="transmembrane region" description="Helical" evidence="1">
    <location>
        <begin position="79"/>
        <end position="102"/>
    </location>
</feature>
<keyword evidence="4" id="KW-1185">Reference proteome</keyword>
<gene>
    <name evidence="2" type="ORF">CH360_04080</name>
    <name evidence="3" type="ORF">CH373_07220</name>
</gene>
<reference evidence="4 5" key="1">
    <citation type="submission" date="2017-07" db="EMBL/GenBank/DDBJ databases">
        <title>Leptospira spp. isolated from tropical soils.</title>
        <authorList>
            <person name="Thibeaux R."/>
            <person name="Iraola G."/>
            <person name="Ferres I."/>
            <person name="Bierque E."/>
            <person name="Girault D."/>
            <person name="Soupe-Gilbert M.-E."/>
            <person name="Picardeau M."/>
            <person name="Goarant C."/>
        </authorList>
    </citation>
    <scope>NUCLEOTIDE SEQUENCE [LARGE SCALE GENOMIC DNA]</scope>
    <source>
        <strain evidence="3 5">FH1-B-B1</strain>
        <strain evidence="2 4">FH1-B-C1</strain>
    </source>
</reference>